<protein>
    <submittedName>
        <fullName evidence="5">Putative tigger transposable element-derived protein 1-like isoform X9</fullName>
    </submittedName>
</protein>
<keyword evidence="6" id="KW-1185">Reference proteome</keyword>
<feature type="domain" description="HTH CENPB-type" evidence="4">
    <location>
        <begin position="78"/>
        <end position="157"/>
    </location>
</feature>
<dbReference type="GO" id="GO:0003677">
    <property type="term" value="F:DNA binding"/>
    <property type="evidence" value="ECO:0007669"/>
    <property type="project" value="UniProtKB-KW"/>
</dbReference>
<dbReference type="PROSITE" id="PS51253">
    <property type="entry name" value="HTH_CENPB"/>
    <property type="match status" value="1"/>
</dbReference>
<reference evidence="5 6" key="2">
    <citation type="submission" date="2019-01" db="EMBL/GenBank/DDBJ databases">
        <title>The decoding of complex shrimp genome reveals the adaptation for benthos swimmer, frequently molting mechanism and breeding impact on genome.</title>
        <authorList>
            <person name="Sun Y."/>
            <person name="Gao Y."/>
            <person name="Yu Y."/>
        </authorList>
    </citation>
    <scope>NUCLEOTIDE SEQUENCE [LARGE SCALE GENOMIC DNA]</scope>
    <source>
        <tissue evidence="5">Muscle</tissue>
    </source>
</reference>
<comment type="caution">
    <text evidence="5">The sequence shown here is derived from an EMBL/GenBank/DDBJ whole genome shotgun (WGS) entry which is preliminary data.</text>
</comment>
<dbReference type="Proteomes" id="UP000283509">
    <property type="component" value="Unassembled WGS sequence"/>
</dbReference>
<evidence type="ECO:0000256" key="3">
    <source>
        <dbReference type="ARBA" id="ARBA00023242"/>
    </source>
</evidence>
<organism evidence="5 6">
    <name type="scientific">Penaeus vannamei</name>
    <name type="common">Whiteleg shrimp</name>
    <name type="synonym">Litopenaeus vannamei</name>
    <dbReference type="NCBI Taxonomy" id="6689"/>
    <lineage>
        <taxon>Eukaryota</taxon>
        <taxon>Metazoa</taxon>
        <taxon>Ecdysozoa</taxon>
        <taxon>Arthropoda</taxon>
        <taxon>Crustacea</taxon>
        <taxon>Multicrustacea</taxon>
        <taxon>Malacostraca</taxon>
        <taxon>Eumalacostraca</taxon>
        <taxon>Eucarida</taxon>
        <taxon>Decapoda</taxon>
        <taxon>Dendrobranchiata</taxon>
        <taxon>Penaeoidea</taxon>
        <taxon>Penaeidae</taxon>
        <taxon>Penaeus</taxon>
    </lineage>
</organism>
<dbReference type="GO" id="GO:0005634">
    <property type="term" value="C:nucleus"/>
    <property type="evidence" value="ECO:0007669"/>
    <property type="project" value="UniProtKB-SubCell"/>
</dbReference>
<dbReference type="InterPro" id="IPR007889">
    <property type="entry name" value="HTH_Psq"/>
</dbReference>
<evidence type="ECO:0000313" key="5">
    <source>
        <dbReference type="EMBL" id="ROT86069.1"/>
    </source>
</evidence>
<dbReference type="SMART" id="SM00674">
    <property type="entry name" value="CENPB"/>
    <property type="match status" value="1"/>
</dbReference>
<gene>
    <name evidence="5" type="ORF">C7M84_009475</name>
</gene>
<dbReference type="EMBL" id="QCYY01000022">
    <property type="protein sequence ID" value="ROT86069.1"/>
    <property type="molecule type" value="Genomic_DNA"/>
</dbReference>
<dbReference type="SUPFAM" id="SSF46689">
    <property type="entry name" value="Homeodomain-like"/>
    <property type="match status" value="2"/>
</dbReference>
<dbReference type="Gene3D" id="1.10.10.60">
    <property type="entry name" value="Homeodomain-like"/>
    <property type="match status" value="2"/>
</dbReference>
<accession>A0A423UBH4</accession>
<dbReference type="PANTHER" id="PTHR19303">
    <property type="entry name" value="TRANSPOSON"/>
    <property type="match status" value="1"/>
</dbReference>
<reference evidence="5 6" key="1">
    <citation type="submission" date="2018-04" db="EMBL/GenBank/DDBJ databases">
        <authorList>
            <person name="Zhang X."/>
            <person name="Yuan J."/>
            <person name="Li F."/>
            <person name="Xiang J."/>
        </authorList>
    </citation>
    <scope>NUCLEOTIDE SEQUENCE [LARGE SCALE GENOMIC DNA]</scope>
    <source>
        <tissue evidence="5">Muscle</tissue>
    </source>
</reference>
<dbReference type="PANTHER" id="PTHR19303:SF26">
    <property type="entry name" value="TIGGER TRANSPOSABLE ELEMENT-DERIVED PROTEIN 1"/>
    <property type="match status" value="1"/>
</dbReference>
<sequence length="199" mass="22388">MLGVKCKSSGDAAGSAKKRQAITMETKVDIIKRVERGEKMADVARSYQMNRSTIGTILKNKDKIMEHVKSSVPMQSTIISKKRGKVIEELEKLLSIWMEDCHQKSKPLSLMLIQEKALSLFEDLKTKYGEEAADVTFTASHGWFNRFKARYNLHNVEVAAEATSADTVAAQEFPTTLKEIIKEGEFSPYQSKIKDLTVI</sequence>
<dbReference type="OrthoDB" id="6378331at2759"/>
<dbReference type="Pfam" id="PF04218">
    <property type="entry name" value="CENP-B_N"/>
    <property type="match status" value="1"/>
</dbReference>
<evidence type="ECO:0000259" key="4">
    <source>
        <dbReference type="PROSITE" id="PS51253"/>
    </source>
</evidence>
<dbReference type="AlphaFoldDB" id="A0A423UBH4"/>
<dbReference type="Pfam" id="PF03221">
    <property type="entry name" value="HTH_Tnp_Tc5"/>
    <property type="match status" value="1"/>
</dbReference>
<evidence type="ECO:0000256" key="2">
    <source>
        <dbReference type="ARBA" id="ARBA00023125"/>
    </source>
</evidence>
<dbReference type="InterPro" id="IPR009057">
    <property type="entry name" value="Homeodomain-like_sf"/>
</dbReference>
<evidence type="ECO:0000256" key="1">
    <source>
        <dbReference type="ARBA" id="ARBA00004123"/>
    </source>
</evidence>
<comment type="subcellular location">
    <subcellularLocation>
        <location evidence="1">Nucleus</location>
    </subcellularLocation>
</comment>
<dbReference type="InterPro" id="IPR006600">
    <property type="entry name" value="HTH_CenpB_DNA-bd_dom"/>
</dbReference>
<keyword evidence="3" id="KW-0539">Nucleus</keyword>
<proteinExistence type="predicted"/>
<evidence type="ECO:0000313" key="6">
    <source>
        <dbReference type="Proteomes" id="UP000283509"/>
    </source>
</evidence>
<name>A0A423UBH4_PENVA</name>
<keyword evidence="2" id="KW-0238">DNA-binding</keyword>
<dbReference type="InterPro" id="IPR050863">
    <property type="entry name" value="CenT-Element_Derived"/>
</dbReference>